<feature type="compositionally biased region" description="Basic and acidic residues" evidence="5">
    <location>
        <begin position="461"/>
        <end position="475"/>
    </location>
</feature>
<dbReference type="SMART" id="SM00028">
    <property type="entry name" value="TPR"/>
    <property type="match status" value="6"/>
</dbReference>
<gene>
    <name evidence="7" type="ORF">ALC60_11430</name>
</gene>
<evidence type="ECO:0000256" key="3">
    <source>
        <dbReference type="ARBA" id="ARBA00023778"/>
    </source>
</evidence>
<accession>A0A151WNY0</accession>
<name>A0A151WNY0_9HYME</name>
<dbReference type="PANTHER" id="PTHR44186">
    <property type="match status" value="1"/>
</dbReference>
<dbReference type="GO" id="GO:0061512">
    <property type="term" value="P:protein localization to cilium"/>
    <property type="evidence" value="ECO:0007669"/>
    <property type="project" value="TreeGrafter"/>
</dbReference>
<dbReference type="InterPro" id="IPR011990">
    <property type="entry name" value="TPR-like_helical_dom_sf"/>
</dbReference>
<dbReference type="Gene3D" id="1.25.40.10">
    <property type="entry name" value="Tetratricopeptide repeat domain"/>
    <property type="match status" value="4"/>
</dbReference>
<feature type="region of interest" description="Disordered" evidence="5">
    <location>
        <begin position="450"/>
        <end position="475"/>
    </location>
</feature>
<dbReference type="EMBL" id="KQ982905">
    <property type="protein sequence ID" value="KYQ49501.1"/>
    <property type="molecule type" value="Genomic_DNA"/>
</dbReference>
<comment type="similarity">
    <text evidence="3">Belongs to the BBS4 family.</text>
</comment>
<keyword evidence="2 4" id="KW-0802">TPR repeat</keyword>
<dbReference type="Proteomes" id="UP000075809">
    <property type="component" value="Unassembled WGS sequence"/>
</dbReference>
<feature type="repeat" description="TPR" evidence="4">
    <location>
        <begin position="288"/>
        <end position="321"/>
    </location>
</feature>
<keyword evidence="6" id="KW-1133">Transmembrane helix</keyword>
<evidence type="ECO:0000256" key="5">
    <source>
        <dbReference type="SAM" id="MobiDB-lite"/>
    </source>
</evidence>
<feature type="repeat" description="TPR" evidence="4">
    <location>
        <begin position="220"/>
        <end position="253"/>
    </location>
</feature>
<evidence type="ECO:0000256" key="2">
    <source>
        <dbReference type="ARBA" id="ARBA00022803"/>
    </source>
</evidence>
<dbReference type="Pfam" id="PF13181">
    <property type="entry name" value="TPR_8"/>
    <property type="match status" value="1"/>
</dbReference>
<keyword evidence="6" id="KW-0472">Membrane</keyword>
<keyword evidence="8" id="KW-1185">Reference proteome</keyword>
<evidence type="ECO:0000313" key="8">
    <source>
        <dbReference type="Proteomes" id="UP000075809"/>
    </source>
</evidence>
<reference evidence="7 8" key="1">
    <citation type="submission" date="2015-09" db="EMBL/GenBank/DDBJ databases">
        <title>Trachymyrmex zeteki WGS genome.</title>
        <authorList>
            <person name="Nygaard S."/>
            <person name="Hu H."/>
            <person name="Boomsma J."/>
            <person name="Zhang G."/>
        </authorList>
    </citation>
    <scope>NUCLEOTIDE SEQUENCE [LARGE SCALE GENOMIC DNA]</scope>
    <source>
        <strain evidence="7">Tzet28-1</strain>
        <tissue evidence="7">Whole body</tissue>
    </source>
</reference>
<organism evidence="7 8">
    <name type="scientific">Mycetomoellerius zeteki</name>
    <dbReference type="NCBI Taxonomy" id="64791"/>
    <lineage>
        <taxon>Eukaryota</taxon>
        <taxon>Metazoa</taxon>
        <taxon>Ecdysozoa</taxon>
        <taxon>Arthropoda</taxon>
        <taxon>Hexapoda</taxon>
        <taxon>Insecta</taxon>
        <taxon>Pterygota</taxon>
        <taxon>Neoptera</taxon>
        <taxon>Endopterygota</taxon>
        <taxon>Hymenoptera</taxon>
        <taxon>Apocrita</taxon>
        <taxon>Aculeata</taxon>
        <taxon>Formicoidea</taxon>
        <taxon>Formicidae</taxon>
        <taxon>Myrmicinae</taxon>
        <taxon>Mycetomoellerius</taxon>
    </lineage>
</organism>
<keyword evidence="6" id="KW-0812">Transmembrane</keyword>
<evidence type="ECO:0000256" key="4">
    <source>
        <dbReference type="PROSITE-ProRule" id="PRU00339"/>
    </source>
</evidence>
<dbReference type="InterPro" id="IPR019734">
    <property type="entry name" value="TPR_rpt"/>
</dbReference>
<feature type="transmembrane region" description="Helical" evidence="6">
    <location>
        <begin position="30"/>
        <end position="51"/>
    </location>
</feature>
<evidence type="ECO:0000256" key="1">
    <source>
        <dbReference type="ARBA" id="ARBA00022737"/>
    </source>
</evidence>
<dbReference type="SUPFAM" id="SSF48452">
    <property type="entry name" value="TPR-like"/>
    <property type="match status" value="2"/>
</dbReference>
<dbReference type="GO" id="GO:0060271">
    <property type="term" value="P:cilium assembly"/>
    <property type="evidence" value="ECO:0007669"/>
    <property type="project" value="TreeGrafter"/>
</dbReference>
<dbReference type="STRING" id="64791.A0A151WNY0"/>
<keyword evidence="1" id="KW-0677">Repeat</keyword>
<dbReference type="GO" id="GO:0036064">
    <property type="term" value="C:ciliary basal body"/>
    <property type="evidence" value="ECO:0007669"/>
    <property type="project" value="TreeGrafter"/>
</dbReference>
<evidence type="ECO:0000256" key="6">
    <source>
        <dbReference type="SAM" id="Phobius"/>
    </source>
</evidence>
<protein>
    <submittedName>
        <fullName evidence="7">Bardet-Biedl syndrome 4 protein like protein</fullName>
    </submittedName>
</protein>
<sequence length="475" mass="53494">MANDILSNGRLRENTVVQRTRNDRGNRVNAIFPSCFLLLVLLNAAPDIAAIESRNWLLHRHYTRHEYSACKLLIEQELMKSNGHEYANYLKGLILRKEGKIQDSLDCFQTAYNVNSTNIDNVKQIAKSLLIMGSHKRAIDAYAEVEKISVLPDWEMYHGREAYVKLNQLQEGKKYFKKSTELTKNELPNIDLARLYLLDDMIPEARNAYTAALNGNPQSIDAATELGLLYLRIGDTQRAFQQFGAALAHSPNCVKAILPMAYVMQSHREYDVALSKYKIASQTIPESSILWNNIGMCLYAKQKYVAAISSLKRAHYLNPMSCIPSCNLGIVFLTTGQPASAAIYLTYAISVIGLMYFLLKYEFFFSLLILVALKRLDDLEGAERSLTKAHALAPQDPLILINYAVVLDARGKQADAAEILTALNDIMAVVEVDAQISQMANKLLKRLQREKTESTTGQEVSTEKYEKRQLSPDEV</sequence>
<feature type="transmembrane region" description="Helical" evidence="6">
    <location>
        <begin position="341"/>
        <end position="359"/>
    </location>
</feature>
<dbReference type="Pfam" id="PF13432">
    <property type="entry name" value="TPR_16"/>
    <property type="match status" value="1"/>
</dbReference>
<proteinExistence type="inferred from homology"/>
<dbReference type="PANTHER" id="PTHR44186:SF1">
    <property type="entry name" value="BARDET-BIEDL SYNDROME 4 PROTEIN"/>
    <property type="match status" value="1"/>
</dbReference>
<dbReference type="AlphaFoldDB" id="A0A151WNY0"/>
<evidence type="ECO:0000313" key="7">
    <source>
        <dbReference type="EMBL" id="KYQ49501.1"/>
    </source>
</evidence>
<dbReference type="PROSITE" id="PS50005">
    <property type="entry name" value="TPR"/>
    <property type="match status" value="2"/>
</dbReference>